<dbReference type="Gene3D" id="3.30.565.10">
    <property type="entry name" value="Histidine kinase-like ATPase, C-terminal domain"/>
    <property type="match status" value="1"/>
</dbReference>
<comment type="catalytic activity">
    <reaction evidence="1">
        <text>ATP + protein L-histidine = ADP + protein N-phospho-L-histidine.</text>
        <dbReference type="EC" id="2.7.13.3"/>
    </reaction>
</comment>
<keyword evidence="6 13" id="KW-0812">Transmembrane</keyword>
<dbReference type="PRINTS" id="PR00344">
    <property type="entry name" value="BCTRLSENSOR"/>
</dbReference>
<dbReference type="InterPro" id="IPR036097">
    <property type="entry name" value="HisK_dim/P_sf"/>
</dbReference>
<dbReference type="GO" id="GO:0005524">
    <property type="term" value="F:ATP binding"/>
    <property type="evidence" value="ECO:0007669"/>
    <property type="project" value="UniProtKB-KW"/>
</dbReference>
<evidence type="ECO:0000259" key="14">
    <source>
        <dbReference type="PROSITE" id="PS50109"/>
    </source>
</evidence>
<dbReference type="HOGENOM" id="CLU_000445_89_3_9"/>
<evidence type="ECO:0000256" key="3">
    <source>
        <dbReference type="ARBA" id="ARBA00012438"/>
    </source>
</evidence>
<dbReference type="Gene3D" id="1.10.287.130">
    <property type="match status" value="1"/>
</dbReference>
<evidence type="ECO:0000256" key="11">
    <source>
        <dbReference type="ARBA" id="ARBA00023012"/>
    </source>
</evidence>
<dbReference type="EMBL" id="AP008955">
    <property type="protein sequence ID" value="BAH44631.1"/>
    <property type="molecule type" value="Genomic_DNA"/>
</dbReference>
<keyword evidence="11" id="KW-0902">Two-component regulatory system</keyword>
<keyword evidence="7" id="KW-0547">Nucleotide-binding</keyword>
<dbReference type="InterPro" id="IPR003661">
    <property type="entry name" value="HisK_dim/P_dom"/>
</dbReference>
<evidence type="ECO:0000256" key="5">
    <source>
        <dbReference type="ARBA" id="ARBA00022679"/>
    </source>
</evidence>
<dbReference type="InterPro" id="IPR005467">
    <property type="entry name" value="His_kinase_dom"/>
</dbReference>
<dbReference type="FunFam" id="3.30.565.10:FF:000013">
    <property type="entry name" value="Two-component sensor histidine kinase"/>
    <property type="match status" value="1"/>
</dbReference>
<dbReference type="AlphaFoldDB" id="C0ZFS2"/>
<dbReference type="SUPFAM" id="SSF47384">
    <property type="entry name" value="Homodimeric domain of signal transducing histidine kinase"/>
    <property type="match status" value="1"/>
</dbReference>
<dbReference type="STRING" id="358681.BBR47_36540"/>
<evidence type="ECO:0000256" key="7">
    <source>
        <dbReference type="ARBA" id="ARBA00022741"/>
    </source>
</evidence>
<dbReference type="Pfam" id="PF00512">
    <property type="entry name" value="HisKA"/>
    <property type="match status" value="1"/>
</dbReference>
<proteinExistence type="predicted"/>
<dbReference type="Proteomes" id="UP000001877">
    <property type="component" value="Chromosome"/>
</dbReference>
<dbReference type="InterPro" id="IPR004358">
    <property type="entry name" value="Sig_transdc_His_kin-like_C"/>
</dbReference>
<dbReference type="InterPro" id="IPR036890">
    <property type="entry name" value="HATPase_C_sf"/>
</dbReference>
<evidence type="ECO:0000256" key="12">
    <source>
        <dbReference type="ARBA" id="ARBA00023136"/>
    </source>
</evidence>
<sequence>MATSGKAKMTFILLMIIAILICLVMYQAVNRVGHRKQLRRVRSEIERISSLATHEKLLLMTNDREFKALLIEINRLLEAQHQVYSDYAKMEISIKKMVSNISHDLKTPLTVVLGYIEMLHLDPAMHAEERERMLGKVYVKTQETLVFIHDFFDLAKLESGDQDMPMTRILMNERCGTTILAYYDILAEQDYLVHIEIPDHPIYGFGNDEGLHRVLNNLISNSIQYGNHGKQLGLTLREDESSVYVDIWDRGKGIDAMHIDHVFERMYTLEDSRNKFYQGSGLGLTITKRLVESMGGSIHLRSKPYELTVFTVQLKKVQY</sequence>
<feature type="domain" description="Histidine kinase" evidence="14">
    <location>
        <begin position="100"/>
        <end position="318"/>
    </location>
</feature>
<dbReference type="PANTHER" id="PTHR45453:SF1">
    <property type="entry name" value="PHOSPHATE REGULON SENSOR PROTEIN PHOR"/>
    <property type="match status" value="1"/>
</dbReference>
<dbReference type="SMART" id="SM00387">
    <property type="entry name" value="HATPase_c"/>
    <property type="match status" value="1"/>
</dbReference>
<dbReference type="GO" id="GO:0000155">
    <property type="term" value="F:phosphorelay sensor kinase activity"/>
    <property type="evidence" value="ECO:0007669"/>
    <property type="project" value="InterPro"/>
</dbReference>
<protein>
    <recommendedName>
        <fullName evidence="3">histidine kinase</fullName>
        <ecNumber evidence="3">2.7.13.3</ecNumber>
    </recommendedName>
</protein>
<organism evidence="15 16">
    <name type="scientific">Brevibacillus brevis (strain 47 / JCM 6285 / NBRC 100599)</name>
    <dbReference type="NCBI Taxonomy" id="358681"/>
    <lineage>
        <taxon>Bacteria</taxon>
        <taxon>Bacillati</taxon>
        <taxon>Bacillota</taxon>
        <taxon>Bacilli</taxon>
        <taxon>Bacillales</taxon>
        <taxon>Paenibacillaceae</taxon>
        <taxon>Brevibacillus</taxon>
    </lineage>
</organism>
<gene>
    <name evidence="15" type="primary">ycbM</name>
    <name evidence="15" type="ordered locus">BBR47_36540</name>
</gene>
<evidence type="ECO:0000256" key="8">
    <source>
        <dbReference type="ARBA" id="ARBA00022777"/>
    </source>
</evidence>
<dbReference type="InterPro" id="IPR050351">
    <property type="entry name" value="BphY/WalK/GraS-like"/>
</dbReference>
<keyword evidence="16" id="KW-1185">Reference proteome</keyword>
<accession>C0ZFS2</accession>
<evidence type="ECO:0000256" key="4">
    <source>
        <dbReference type="ARBA" id="ARBA00022553"/>
    </source>
</evidence>
<comment type="subcellular location">
    <subcellularLocation>
        <location evidence="2">Membrane</location>
    </subcellularLocation>
</comment>
<evidence type="ECO:0000256" key="1">
    <source>
        <dbReference type="ARBA" id="ARBA00000085"/>
    </source>
</evidence>
<reference evidence="15 16" key="1">
    <citation type="submission" date="2005-03" db="EMBL/GenBank/DDBJ databases">
        <title>Brevibacillus brevis strain 47, complete genome.</title>
        <authorList>
            <person name="Hosoyama A."/>
            <person name="Yamada R."/>
            <person name="Hongo Y."/>
            <person name="Terui Y."/>
            <person name="Ankai A."/>
            <person name="Masuyama W."/>
            <person name="Sekiguchi M."/>
            <person name="Takeda T."/>
            <person name="Asano K."/>
            <person name="Ohji S."/>
            <person name="Ichikawa N."/>
            <person name="Narita S."/>
            <person name="Aoki N."/>
            <person name="Miura H."/>
            <person name="Matsushita S."/>
            <person name="Sekigawa T."/>
            <person name="Yamagata H."/>
            <person name="Yoshikawa H."/>
            <person name="Udaka S."/>
            <person name="Tanikawa S."/>
            <person name="Fujita N."/>
        </authorList>
    </citation>
    <scope>NUCLEOTIDE SEQUENCE [LARGE SCALE GENOMIC DNA]</scope>
    <source>
        <strain evidence="16">47 / JCM 6285 / NBRC 100599</strain>
    </source>
</reference>
<dbReference type="eggNOG" id="COG2205">
    <property type="taxonomic scope" value="Bacteria"/>
</dbReference>
<evidence type="ECO:0000256" key="10">
    <source>
        <dbReference type="ARBA" id="ARBA00022989"/>
    </source>
</evidence>
<keyword evidence="4" id="KW-0597">Phosphoprotein</keyword>
<evidence type="ECO:0000313" key="16">
    <source>
        <dbReference type="Proteomes" id="UP000001877"/>
    </source>
</evidence>
<evidence type="ECO:0000256" key="6">
    <source>
        <dbReference type="ARBA" id="ARBA00022692"/>
    </source>
</evidence>
<keyword evidence="5 15" id="KW-0808">Transferase</keyword>
<dbReference type="Pfam" id="PF02518">
    <property type="entry name" value="HATPase_c"/>
    <property type="match status" value="1"/>
</dbReference>
<dbReference type="SMART" id="SM00388">
    <property type="entry name" value="HisKA"/>
    <property type="match status" value="1"/>
</dbReference>
<keyword evidence="9" id="KW-0067">ATP-binding</keyword>
<dbReference type="GO" id="GO:0016036">
    <property type="term" value="P:cellular response to phosphate starvation"/>
    <property type="evidence" value="ECO:0007669"/>
    <property type="project" value="TreeGrafter"/>
</dbReference>
<keyword evidence="8 15" id="KW-0418">Kinase</keyword>
<dbReference type="PANTHER" id="PTHR45453">
    <property type="entry name" value="PHOSPHATE REGULON SENSOR PROTEIN PHOR"/>
    <property type="match status" value="1"/>
</dbReference>
<dbReference type="PROSITE" id="PS50109">
    <property type="entry name" value="HIS_KIN"/>
    <property type="match status" value="1"/>
</dbReference>
<dbReference type="GO" id="GO:0005886">
    <property type="term" value="C:plasma membrane"/>
    <property type="evidence" value="ECO:0007669"/>
    <property type="project" value="TreeGrafter"/>
</dbReference>
<dbReference type="KEGG" id="bbe:BBR47_36540"/>
<evidence type="ECO:0000256" key="13">
    <source>
        <dbReference type="SAM" id="Phobius"/>
    </source>
</evidence>
<evidence type="ECO:0000256" key="9">
    <source>
        <dbReference type="ARBA" id="ARBA00022840"/>
    </source>
</evidence>
<keyword evidence="10 13" id="KW-1133">Transmembrane helix</keyword>
<dbReference type="CDD" id="cd00082">
    <property type="entry name" value="HisKA"/>
    <property type="match status" value="1"/>
</dbReference>
<feature type="transmembrane region" description="Helical" evidence="13">
    <location>
        <begin position="12"/>
        <end position="29"/>
    </location>
</feature>
<dbReference type="EC" id="2.7.13.3" evidence="3"/>
<dbReference type="SUPFAM" id="SSF55874">
    <property type="entry name" value="ATPase domain of HSP90 chaperone/DNA topoisomerase II/histidine kinase"/>
    <property type="match status" value="1"/>
</dbReference>
<keyword evidence="12 13" id="KW-0472">Membrane</keyword>
<dbReference type="GO" id="GO:0004721">
    <property type="term" value="F:phosphoprotein phosphatase activity"/>
    <property type="evidence" value="ECO:0007669"/>
    <property type="project" value="TreeGrafter"/>
</dbReference>
<evidence type="ECO:0000313" key="15">
    <source>
        <dbReference type="EMBL" id="BAH44631.1"/>
    </source>
</evidence>
<dbReference type="InterPro" id="IPR003594">
    <property type="entry name" value="HATPase_dom"/>
</dbReference>
<name>C0ZFS2_BREBN</name>
<evidence type="ECO:0000256" key="2">
    <source>
        <dbReference type="ARBA" id="ARBA00004370"/>
    </source>
</evidence>